<accession>A0A7S4Q925</accession>
<name>A0A7S4Q925_9DINO</name>
<reference evidence="1" key="1">
    <citation type="submission" date="2021-01" db="EMBL/GenBank/DDBJ databases">
        <authorList>
            <person name="Corre E."/>
            <person name="Pelletier E."/>
            <person name="Niang G."/>
            <person name="Scheremetjew M."/>
            <person name="Finn R."/>
            <person name="Kale V."/>
            <person name="Holt S."/>
            <person name="Cochrane G."/>
            <person name="Meng A."/>
            <person name="Brown T."/>
            <person name="Cohen L."/>
        </authorList>
    </citation>
    <scope>NUCLEOTIDE SEQUENCE</scope>
    <source>
        <strain evidence="1">CCMP3105</strain>
    </source>
</reference>
<sequence>MHYAMIFAVEQGVEALQHDAEQFQDGVPGGHYWGCDCFPEHLRADVYKAFVRGMVEIMVLLGAMLKAERLPLLSEVMRLLAPFTPAPGRELGLRLNKHAISHFFGKGGKVDYILRSVIEDATTFYEEREGGEEDECDRRDFHEYYGLPNHMLDGDFDFVRSALIPQYVTGT</sequence>
<dbReference type="AlphaFoldDB" id="A0A7S4Q925"/>
<protein>
    <submittedName>
        <fullName evidence="1">Uncharacterized protein</fullName>
    </submittedName>
</protein>
<organism evidence="1">
    <name type="scientific">Alexandrium monilatum</name>
    <dbReference type="NCBI Taxonomy" id="311494"/>
    <lineage>
        <taxon>Eukaryota</taxon>
        <taxon>Sar</taxon>
        <taxon>Alveolata</taxon>
        <taxon>Dinophyceae</taxon>
        <taxon>Gonyaulacales</taxon>
        <taxon>Pyrocystaceae</taxon>
        <taxon>Alexandrium</taxon>
    </lineage>
</organism>
<proteinExistence type="predicted"/>
<dbReference type="EMBL" id="HBNR01023722">
    <property type="protein sequence ID" value="CAE4576257.1"/>
    <property type="molecule type" value="Transcribed_RNA"/>
</dbReference>
<evidence type="ECO:0000313" key="1">
    <source>
        <dbReference type="EMBL" id="CAE4576257.1"/>
    </source>
</evidence>
<gene>
    <name evidence="1" type="ORF">AMON00008_LOCUS15877</name>
</gene>